<dbReference type="RefSeq" id="WP_074631365.1">
    <property type="nucleotide sequence ID" value="NZ_CP015105.1"/>
</dbReference>
<keyword evidence="1" id="KW-1133">Transmembrane helix</keyword>
<evidence type="ECO:0000313" key="3">
    <source>
        <dbReference type="EMBL" id="SEW07237.1"/>
    </source>
</evidence>
<sequence length="321" mass="35832">MKLVVLKERGSTVALAVLGVFTILLIAVLAFVFISVSEGRLLITAFFAFFLLIMFSGLYVLMKKRGEYRRAESFAGLSGFSDSGLTFPEELEFETGTLEMRGYWVGSGRNRSYHVERNFLPGKRERASKVPFMSSPFKVAVSPDGTGFVKAPAVRITDEPYKNIVVLFFTDEGEVRGSGTVTVVTESDSAQVNYRGDGKFIAGTVYSTLTKARRVKVVLTAEGFEYEKVIGKGRSFEFRERMLPEEKVVMVGTYGTVTPRMVAKALGGGTVLLGHGEFIIRGVLDVRLRPDVRAEETFRVELRGEEIEKGREFEEEWGFRD</sequence>
<dbReference type="Proteomes" id="UP000250136">
    <property type="component" value="Chromosome"/>
</dbReference>
<keyword evidence="5" id="KW-1185">Reference proteome</keyword>
<dbReference type="AlphaFoldDB" id="A0A1I0NZH1"/>
<organism evidence="3 4">
    <name type="scientific">Thermococcus thioreducens</name>
    <dbReference type="NCBI Taxonomy" id="277988"/>
    <lineage>
        <taxon>Archaea</taxon>
        <taxon>Methanobacteriati</taxon>
        <taxon>Methanobacteriota</taxon>
        <taxon>Thermococci</taxon>
        <taxon>Thermococcales</taxon>
        <taxon>Thermococcaceae</taxon>
        <taxon>Thermococcus</taxon>
    </lineage>
</organism>
<dbReference type="KEGG" id="ttd:A3L14_00245"/>
<name>A0A1I0NZH1_9EURY</name>
<dbReference type="OrthoDB" id="100203at2157"/>
<proteinExistence type="predicted"/>
<reference evidence="3 4" key="2">
    <citation type="submission" date="2016-10" db="EMBL/GenBank/DDBJ databases">
        <authorList>
            <person name="de Groot N.N."/>
        </authorList>
    </citation>
    <scope>NUCLEOTIDE SEQUENCE [LARGE SCALE GENOMIC DNA]</scope>
    <source>
        <strain evidence="3 4">OGL-20</strain>
    </source>
</reference>
<keyword evidence="1" id="KW-0472">Membrane</keyword>
<dbReference type="EMBL" id="FOIW01000002">
    <property type="protein sequence ID" value="SEW07237.1"/>
    <property type="molecule type" value="Genomic_DNA"/>
</dbReference>
<dbReference type="Proteomes" id="UP000182125">
    <property type="component" value="Unassembled WGS sequence"/>
</dbReference>
<keyword evidence="1" id="KW-0812">Transmembrane</keyword>
<feature type="transmembrane region" description="Helical" evidence="1">
    <location>
        <begin position="12"/>
        <end position="35"/>
    </location>
</feature>
<protein>
    <submittedName>
        <fullName evidence="3">Uncharacterized protein</fullName>
    </submittedName>
</protein>
<reference evidence="2 5" key="1">
    <citation type="submission" date="2016-04" db="EMBL/GenBank/DDBJ databases">
        <title>Complete genome sequence of Thermococcus thioreducens type strain OGL-20P.</title>
        <authorList>
            <person name="Oger P.M."/>
        </authorList>
    </citation>
    <scope>NUCLEOTIDE SEQUENCE [LARGE SCALE GENOMIC DNA]</scope>
    <source>
        <strain evidence="2 5">OGL-20P</strain>
    </source>
</reference>
<feature type="transmembrane region" description="Helical" evidence="1">
    <location>
        <begin position="41"/>
        <end position="61"/>
    </location>
</feature>
<evidence type="ECO:0000256" key="1">
    <source>
        <dbReference type="SAM" id="Phobius"/>
    </source>
</evidence>
<dbReference type="GeneID" id="33332802"/>
<evidence type="ECO:0000313" key="4">
    <source>
        <dbReference type="Proteomes" id="UP000182125"/>
    </source>
</evidence>
<dbReference type="EMBL" id="CP015105">
    <property type="protein sequence ID" value="ASJ11408.1"/>
    <property type="molecule type" value="Genomic_DNA"/>
</dbReference>
<gene>
    <name evidence="2" type="ORF">A3L14_00245</name>
    <name evidence="3" type="ORF">SAMN05216170_1390</name>
</gene>
<evidence type="ECO:0000313" key="2">
    <source>
        <dbReference type="EMBL" id="ASJ11408.1"/>
    </source>
</evidence>
<accession>A0A1I0NZH1</accession>
<evidence type="ECO:0000313" key="5">
    <source>
        <dbReference type="Proteomes" id="UP000250136"/>
    </source>
</evidence>